<dbReference type="EMBL" id="BQKI01000084">
    <property type="protein sequence ID" value="GJN32324.1"/>
    <property type="molecule type" value="Genomic_DNA"/>
</dbReference>
<evidence type="ECO:0000256" key="1">
    <source>
        <dbReference type="SAM" id="MobiDB-lite"/>
    </source>
</evidence>
<dbReference type="AlphaFoldDB" id="A0AAV5F9I4"/>
<feature type="compositionally biased region" description="Gly residues" evidence="1">
    <location>
        <begin position="47"/>
        <end position="61"/>
    </location>
</feature>
<accession>A0AAV5F9I4</accession>
<evidence type="ECO:0000313" key="3">
    <source>
        <dbReference type="Proteomes" id="UP001054889"/>
    </source>
</evidence>
<protein>
    <submittedName>
        <fullName evidence="2">Uncharacterized protein</fullName>
    </submittedName>
</protein>
<organism evidence="2 3">
    <name type="scientific">Eleusine coracana subsp. coracana</name>
    <dbReference type="NCBI Taxonomy" id="191504"/>
    <lineage>
        <taxon>Eukaryota</taxon>
        <taxon>Viridiplantae</taxon>
        <taxon>Streptophyta</taxon>
        <taxon>Embryophyta</taxon>
        <taxon>Tracheophyta</taxon>
        <taxon>Spermatophyta</taxon>
        <taxon>Magnoliopsida</taxon>
        <taxon>Liliopsida</taxon>
        <taxon>Poales</taxon>
        <taxon>Poaceae</taxon>
        <taxon>PACMAD clade</taxon>
        <taxon>Chloridoideae</taxon>
        <taxon>Cynodonteae</taxon>
        <taxon>Eleusininae</taxon>
        <taxon>Eleusine</taxon>
    </lineage>
</organism>
<feature type="region of interest" description="Disordered" evidence="1">
    <location>
        <begin position="90"/>
        <end position="116"/>
    </location>
</feature>
<reference evidence="2" key="1">
    <citation type="journal article" date="2018" name="DNA Res.">
        <title>Multiple hybrid de novo genome assembly of finger millet, an orphan allotetraploid crop.</title>
        <authorList>
            <person name="Hatakeyama M."/>
            <person name="Aluri S."/>
            <person name="Balachadran M.T."/>
            <person name="Sivarajan S.R."/>
            <person name="Patrignani A."/>
            <person name="Gruter S."/>
            <person name="Poveda L."/>
            <person name="Shimizu-Inatsugi R."/>
            <person name="Baeten J."/>
            <person name="Francoijs K.J."/>
            <person name="Nataraja K.N."/>
            <person name="Reddy Y.A.N."/>
            <person name="Phadnis S."/>
            <person name="Ravikumar R.L."/>
            <person name="Schlapbach R."/>
            <person name="Sreeman S.M."/>
            <person name="Shimizu K.K."/>
        </authorList>
    </citation>
    <scope>NUCLEOTIDE SEQUENCE</scope>
</reference>
<reference evidence="2" key="2">
    <citation type="submission" date="2021-12" db="EMBL/GenBank/DDBJ databases">
        <title>Resequencing data analysis of finger millet.</title>
        <authorList>
            <person name="Hatakeyama M."/>
            <person name="Aluri S."/>
            <person name="Balachadran M.T."/>
            <person name="Sivarajan S.R."/>
            <person name="Poveda L."/>
            <person name="Shimizu-Inatsugi R."/>
            <person name="Schlapbach R."/>
            <person name="Sreeman S.M."/>
            <person name="Shimizu K.K."/>
        </authorList>
    </citation>
    <scope>NUCLEOTIDE SEQUENCE</scope>
</reference>
<keyword evidence="3" id="KW-1185">Reference proteome</keyword>
<gene>
    <name evidence="2" type="primary">gb20824</name>
    <name evidence="2" type="ORF">PR202_gb20824</name>
</gene>
<sequence>MPLLAVGGRMRRRGGLGGRARARGSSSGGARRRRVELRRPRVAAGRSCGGGGATEAVGGGAWAGRRCRGGGRCSGRRRGWSFGGRYEAAEEKELGRPSATRATEEEGAGVKGGEEGEASVWVAVSGAPFVGRAAGLSAKWVGE</sequence>
<evidence type="ECO:0000313" key="2">
    <source>
        <dbReference type="EMBL" id="GJN32324.1"/>
    </source>
</evidence>
<dbReference type="Proteomes" id="UP001054889">
    <property type="component" value="Unassembled WGS sequence"/>
</dbReference>
<name>A0AAV5F9I4_ELECO</name>
<proteinExistence type="predicted"/>
<feature type="region of interest" description="Disordered" evidence="1">
    <location>
        <begin position="1"/>
        <end position="61"/>
    </location>
</feature>
<comment type="caution">
    <text evidence="2">The sequence shown here is derived from an EMBL/GenBank/DDBJ whole genome shotgun (WGS) entry which is preliminary data.</text>
</comment>